<comment type="caution">
    <text evidence="6">The sequence shown here is derived from an EMBL/GenBank/DDBJ whole genome shotgun (WGS) entry which is preliminary data.</text>
</comment>
<keyword evidence="5" id="KW-0223">Dioxygenase</keyword>
<evidence type="ECO:0000256" key="5">
    <source>
        <dbReference type="RuleBase" id="RU364048"/>
    </source>
</evidence>
<keyword evidence="4 5" id="KW-0408">Iron</keyword>
<sequence length="423" mass="47337">MRLRDGRAEWYRNRWIRSPAVSRALGERPIRPNHRAGVYVPAPNTNPIGHAGRTIATMEGGVANFELTEELDTIGPCDFGGTLSGGYTGHPKIDPVTGEMHAITYRVTTGEFAEYSVIGTDGRACKVVRFDSPGKPLLHDIALTENYVLFFDTPLVVDKIGVVERQLPDWLPRSTRLVLASLASRVVMPDRLVSRFTRRELIRQPDVAPIRWDPDRPSRIGLLPREGEAVVRWFEIEPCYVFHTLNAYEENGSVVCEAVRIHGYDRAAQYQLKDIFDTGRPMMHRWTVDLGSGKVRESGIDDRPQEFPGVDPRRIGRRHRYGYSTATTLGWHSDRDSVLRHDLAQDVTTELPLPEHHFAGEFSFVPNGDGAAEDDGVLMGFVYDRTTGRSNLSLLDSATGEAVATVHLPTRVPFGFHGNWVSA</sequence>
<reference evidence="7" key="1">
    <citation type="journal article" date="2019" name="Int. J. Syst. Evol. Microbiol.">
        <title>The Global Catalogue of Microorganisms (GCM) 10K type strain sequencing project: providing services to taxonomists for standard genome sequencing and annotation.</title>
        <authorList>
            <consortium name="The Broad Institute Genomics Platform"/>
            <consortium name="The Broad Institute Genome Sequencing Center for Infectious Disease"/>
            <person name="Wu L."/>
            <person name="Ma J."/>
        </authorList>
    </citation>
    <scope>NUCLEOTIDE SEQUENCE [LARGE SCALE GENOMIC DNA]</scope>
    <source>
        <strain evidence="7">JCM 18303</strain>
    </source>
</reference>
<evidence type="ECO:0000313" key="7">
    <source>
        <dbReference type="Proteomes" id="UP001428817"/>
    </source>
</evidence>
<evidence type="ECO:0000256" key="3">
    <source>
        <dbReference type="ARBA" id="ARBA00023002"/>
    </source>
</evidence>
<keyword evidence="2 5" id="KW-0479">Metal-binding</keyword>
<evidence type="ECO:0000256" key="1">
    <source>
        <dbReference type="ARBA" id="ARBA00006787"/>
    </source>
</evidence>
<dbReference type="PANTHER" id="PTHR10543:SF89">
    <property type="entry name" value="CAROTENOID 9,10(9',10')-CLEAVAGE DIOXYGENASE 1"/>
    <property type="match status" value="1"/>
</dbReference>
<comment type="similarity">
    <text evidence="1 5">Belongs to the carotenoid oxygenase family.</text>
</comment>
<dbReference type="Proteomes" id="UP001428817">
    <property type="component" value="Unassembled WGS sequence"/>
</dbReference>
<accession>A0ABP9PGN4</accession>
<evidence type="ECO:0000256" key="2">
    <source>
        <dbReference type="ARBA" id="ARBA00022723"/>
    </source>
</evidence>
<organism evidence="6 7">
    <name type="scientific">Pseudonocardia eucalypti</name>
    <dbReference type="NCBI Taxonomy" id="648755"/>
    <lineage>
        <taxon>Bacteria</taxon>
        <taxon>Bacillati</taxon>
        <taxon>Actinomycetota</taxon>
        <taxon>Actinomycetes</taxon>
        <taxon>Pseudonocardiales</taxon>
        <taxon>Pseudonocardiaceae</taxon>
        <taxon>Pseudonocardia</taxon>
    </lineage>
</organism>
<evidence type="ECO:0000313" key="6">
    <source>
        <dbReference type="EMBL" id="GAA5144772.1"/>
    </source>
</evidence>
<dbReference type="PANTHER" id="PTHR10543">
    <property type="entry name" value="BETA-CAROTENE DIOXYGENASE"/>
    <property type="match status" value="1"/>
</dbReference>
<evidence type="ECO:0000256" key="4">
    <source>
        <dbReference type="ARBA" id="ARBA00023004"/>
    </source>
</evidence>
<name>A0ABP9PGN4_9PSEU</name>
<dbReference type="EC" id="1.13.11.-" evidence="5"/>
<protein>
    <recommendedName>
        <fullName evidence="5">Dioxygenase</fullName>
        <ecNumber evidence="5">1.13.11.-</ecNumber>
    </recommendedName>
</protein>
<comment type="cofactor">
    <cofactor evidence="5">
        <name>Fe(2+)</name>
        <dbReference type="ChEBI" id="CHEBI:29033"/>
    </cofactor>
    <text evidence="5">Binds 1 Fe(2+) ion per subunit.</text>
</comment>
<dbReference type="InterPro" id="IPR004294">
    <property type="entry name" value="Carotenoid_Oase"/>
</dbReference>
<dbReference type="EMBL" id="BAABJP010000001">
    <property type="protein sequence ID" value="GAA5144772.1"/>
    <property type="molecule type" value="Genomic_DNA"/>
</dbReference>
<dbReference type="Pfam" id="PF03055">
    <property type="entry name" value="RPE65"/>
    <property type="match status" value="1"/>
</dbReference>
<keyword evidence="3 5" id="KW-0560">Oxidoreductase</keyword>
<keyword evidence="7" id="KW-1185">Reference proteome</keyword>
<gene>
    <name evidence="6" type="ORF">GCM10023321_01690</name>
</gene>
<proteinExistence type="inferred from homology"/>